<organism evidence="1">
    <name type="scientific">Cyprideis torosa</name>
    <dbReference type="NCBI Taxonomy" id="163714"/>
    <lineage>
        <taxon>Eukaryota</taxon>
        <taxon>Metazoa</taxon>
        <taxon>Ecdysozoa</taxon>
        <taxon>Arthropoda</taxon>
        <taxon>Crustacea</taxon>
        <taxon>Oligostraca</taxon>
        <taxon>Ostracoda</taxon>
        <taxon>Podocopa</taxon>
        <taxon>Podocopida</taxon>
        <taxon>Cytherocopina</taxon>
        <taxon>Cytheroidea</taxon>
        <taxon>Cytherideidae</taxon>
        <taxon>Cyprideis</taxon>
    </lineage>
</organism>
<sequence length="171" mass="19331">MSGRAQDPYEYSWCLRSTFVLDIRLSAWSLLSVGLEKDNKATANSGKPNVLHGYKEHPLPFDITEHAEIMEVRKTCGLDYLPASQIIEEGYNEEYRNKRAIDSHGQPNTGGRTCPHMCNRAYNPVCGSDGEVYSNPCILKNARECEGKNVHRVMSIRCLDSNDMNAWGFKK</sequence>
<dbReference type="AlphaFoldDB" id="A0A7R8ZLT5"/>
<dbReference type="SUPFAM" id="SSF100895">
    <property type="entry name" value="Kazal-type serine protease inhibitors"/>
    <property type="match status" value="1"/>
</dbReference>
<name>A0A7R8ZLT5_9CRUS</name>
<accession>A0A7R8ZLT5</accession>
<dbReference type="InterPro" id="IPR002350">
    <property type="entry name" value="Kazal_dom"/>
</dbReference>
<dbReference type="EMBL" id="OB661666">
    <property type="protein sequence ID" value="CAD7228708.1"/>
    <property type="molecule type" value="Genomic_DNA"/>
</dbReference>
<dbReference type="CDD" id="cd00104">
    <property type="entry name" value="KAZAL_FS"/>
    <property type="match status" value="1"/>
</dbReference>
<gene>
    <name evidence="1" type="ORF">CTOB1V02_LOCUS6586</name>
</gene>
<dbReference type="InterPro" id="IPR036058">
    <property type="entry name" value="Kazal_dom_sf"/>
</dbReference>
<dbReference type="Pfam" id="PF00050">
    <property type="entry name" value="Kazal_1"/>
    <property type="match status" value="1"/>
</dbReference>
<dbReference type="Gene3D" id="3.30.60.30">
    <property type="match status" value="1"/>
</dbReference>
<proteinExistence type="predicted"/>
<evidence type="ECO:0000313" key="1">
    <source>
        <dbReference type="EMBL" id="CAD7228708.1"/>
    </source>
</evidence>
<dbReference type="PROSITE" id="PS51465">
    <property type="entry name" value="KAZAL_2"/>
    <property type="match status" value="1"/>
</dbReference>
<dbReference type="OrthoDB" id="6382205at2759"/>
<reference evidence="1" key="1">
    <citation type="submission" date="2020-11" db="EMBL/GenBank/DDBJ databases">
        <authorList>
            <person name="Tran Van P."/>
        </authorList>
    </citation>
    <scope>NUCLEOTIDE SEQUENCE</scope>
</reference>
<dbReference type="SMART" id="SM00280">
    <property type="entry name" value="KAZAL"/>
    <property type="match status" value="1"/>
</dbReference>
<protein>
    <submittedName>
        <fullName evidence="1">Uncharacterized protein</fullName>
    </submittedName>
</protein>